<dbReference type="OrthoDB" id="10679115at2759"/>
<sequence>MQIDDEFFPLYNIAGNRELSTTSPLYQNITTSLSNPCFHSHASSSLAFGSPLRYDSQHSPHSFSNLSSGNTPHNRSSPFHHEFGTVSDSLDASSSGVDFSAYPSAGSSGQSFDNWLVQPQYGGTPTSSLPSQLDSGSFNVEYRGPAPSPIPHDGNDFNVSTRTRIEVSQQARISRIEEPPLVFHNLIGAPPPPSASLQKSTSDTDAALKELVWETADDRTLRAICPRCGEWINTGSVAINLGPVKSHLNGRKCRRKRDQAAADKFNEEVAKAKAARSVLEPLSGYHRTSNAPTASTAALTNDAPIRYSPRPEPPAALNPTVVSLQTIPCRGTPIKWPKGRKFYHSYPFQRHDLATGGVDYYFERFEYEGTLAWVRSKNCTHVGAPGGRPCGKCQSVEDDIERLARMSDYVPPHTNHAYRSHSQLEDVITSQRGIILQYRLEILALGRKLTAIVSILDDSRL</sequence>
<feature type="compositionally biased region" description="Polar residues" evidence="1">
    <location>
        <begin position="59"/>
        <end position="77"/>
    </location>
</feature>
<proteinExistence type="predicted"/>
<keyword evidence="3" id="KW-1185">Reference proteome</keyword>
<reference evidence="2 3" key="1">
    <citation type="submission" date="2015-04" db="EMBL/GenBank/DDBJ databases">
        <title>Complete genome sequence of Schizopora paradoxa KUC8140, a cosmopolitan wood degrader in East Asia.</title>
        <authorList>
            <consortium name="DOE Joint Genome Institute"/>
            <person name="Min B."/>
            <person name="Park H."/>
            <person name="Jang Y."/>
            <person name="Kim J.-J."/>
            <person name="Kim K.H."/>
            <person name="Pangilinan J."/>
            <person name="Lipzen A."/>
            <person name="Riley R."/>
            <person name="Grigoriev I.V."/>
            <person name="Spatafora J.W."/>
            <person name="Choi I.-G."/>
        </authorList>
    </citation>
    <scope>NUCLEOTIDE SEQUENCE [LARGE SCALE GENOMIC DNA]</scope>
    <source>
        <strain evidence="2 3">KUC8140</strain>
    </source>
</reference>
<dbReference type="InParanoid" id="A0A0H2R3M6"/>
<dbReference type="EMBL" id="KQ086712">
    <property type="protein sequence ID" value="KLO04098.1"/>
    <property type="molecule type" value="Genomic_DNA"/>
</dbReference>
<gene>
    <name evidence="2" type="ORF">SCHPADRAFT_947981</name>
</gene>
<dbReference type="Proteomes" id="UP000053477">
    <property type="component" value="Unassembled WGS sequence"/>
</dbReference>
<protein>
    <submittedName>
        <fullName evidence="2">Uncharacterized protein</fullName>
    </submittedName>
</protein>
<organism evidence="2 3">
    <name type="scientific">Schizopora paradoxa</name>
    <dbReference type="NCBI Taxonomy" id="27342"/>
    <lineage>
        <taxon>Eukaryota</taxon>
        <taxon>Fungi</taxon>
        <taxon>Dikarya</taxon>
        <taxon>Basidiomycota</taxon>
        <taxon>Agaricomycotina</taxon>
        <taxon>Agaricomycetes</taxon>
        <taxon>Hymenochaetales</taxon>
        <taxon>Schizoporaceae</taxon>
        <taxon>Schizopora</taxon>
    </lineage>
</organism>
<feature type="region of interest" description="Disordered" evidence="1">
    <location>
        <begin position="59"/>
        <end position="83"/>
    </location>
</feature>
<evidence type="ECO:0000313" key="2">
    <source>
        <dbReference type="EMBL" id="KLO04098.1"/>
    </source>
</evidence>
<name>A0A0H2R3M6_9AGAM</name>
<accession>A0A0H2R3M6</accession>
<evidence type="ECO:0000313" key="3">
    <source>
        <dbReference type="Proteomes" id="UP000053477"/>
    </source>
</evidence>
<evidence type="ECO:0000256" key="1">
    <source>
        <dbReference type="SAM" id="MobiDB-lite"/>
    </source>
</evidence>
<dbReference type="AlphaFoldDB" id="A0A0H2R3M6"/>